<gene>
    <name evidence="4" type="ORF">CWC19_14420</name>
    <name evidence="5" type="ORF">CWC20_10240</name>
</gene>
<dbReference type="RefSeq" id="WP_138592518.1">
    <property type="nucleotide sequence ID" value="NZ_PNBW01000047.1"/>
</dbReference>
<dbReference type="AlphaFoldDB" id="A0A5S3V7K0"/>
<dbReference type="Proteomes" id="UP000307164">
    <property type="component" value="Unassembled WGS sequence"/>
</dbReference>
<dbReference type="EMBL" id="PNBW01000047">
    <property type="protein sequence ID" value="TMO74605.1"/>
    <property type="molecule type" value="Genomic_DNA"/>
</dbReference>
<evidence type="ECO:0000313" key="5">
    <source>
        <dbReference type="EMBL" id="TMO74605.1"/>
    </source>
</evidence>
<sequence length="140" mass="14510">MTGLNLVNHMLNSDVNKASIIDYFPFSDGRALPGEVSVTVTPTEAHLNANGTVHGGYAATMLDSVTALAIQTLQGSNATVGTVSLTLNYIRAIPPHTPLKAIGKVSSMTKTHGFSEGQLVDTEGEVCATAKACCVLVHGS</sequence>
<accession>A0A5S3V7K0</accession>
<reference evidence="4" key="3">
    <citation type="submission" date="2019-09" db="EMBL/GenBank/DDBJ databases">
        <title>Co-occurence of chitin degradation, pigmentation and bioactivity in marine Pseudoalteromonas.</title>
        <authorList>
            <person name="Sonnenschein E.C."/>
            <person name="Bech P.K."/>
        </authorList>
    </citation>
    <scope>NUCLEOTIDE SEQUENCE</scope>
    <source>
        <strain evidence="4">S3790</strain>
        <strain evidence="6">S3895</strain>
    </source>
</reference>
<proteinExistence type="inferred from homology"/>
<protein>
    <recommendedName>
        <fullName evidence="3">Thioesterase domain-containing protein</fullName>
    </recommendedName>
</protein>
<dbReference type="EMBL" id="PNBX01000062">
    <property type="protein sequence ID" value="TMO67148.1"/>
    <property type="molecule type" value="Genomic_DNA"/>
</dbReference>
<dbReference type="InterPro" id="IPR006683">
    <property type="entry name" value="Thioestr_dom"/>
</dbReference>
<evidence type="ECO:0000259" key="3">
    <source>
        <dbReference type="Pfam" id="PF03061"/>
    </source>
</evidence>
<reference evidence="7" key="2">
    <citation type="submission" date="2019-06" db="EMBL/GenBank/DDBJ databases">
        <title>Co-occurence of chitin degradation, pigmentation and bioactivity in marine Pseudoalteromonas.</title>
        <authorList>
            <person name="Sonnenschein E.C."/>
            <person name="Bech P.K."/>
        </authorList>
    </citation>
    <scope>NUCLEOTIDE SEQUENCE [LARGE SCALE GENOMIC DNA]</scope>
    <source>
        <strain evidence="7">S3790</strain>
        <strain evidence="5">S3895</strain>
    </source>
</reference>
<evidence type="ECO:0000313" key="6">
    <source>
        <dbReference type="Proteomes" id="UP000307164"/>
    </source>
</evidence>
<organism evidence="4 7">
    <name type="scientific">Pseudoalteromonas aurantia</name>
    <dbReference type="NCBI Taxonomy" id="43654"/>
    <lineage>
        <taxon>Bacteria</taxon>
        <taxon>Pseudomonadati</taxon>
        <taxon>Pseudomonadota</taxon>
        <taxon>Gammaproteobacteria</taxon>
        <taxon>Alteromonadales</taxon>
        <taxon>Pseudoalteromonadaceae</taxon>
        <taxon>Pseudoalteromonas</taxon>
    </lineage>
</organism>
<comment type="caution">
    <text evidence="4">The sequence shown here is derived from an EMBL/GenBank/DDBJ whole genome shotgun (WGS) entry which is preliminary data.</text>
</comment>
<evidence type="ECO:0000256" key="2">
    <source>
        <dbReference type="ARBA" id="ARBA00022801"/>
    </source>
</evidence>
<keyword evidence="2" id="KW-0378">Hydrolase</keyword>
<dbReference type="Proteomes" id="UP000307217">
    <property type="component" value="Unassembled WGS sequence"/>
</dbReference>
<dbReference type="OrthoDB" id="9813282at2"/>
<dbReference type="PANTHER" id="PTHR21660">
    <property type="entry name" value="THIOESTERASE SUPERFAMILY MEMBER-RELATED"/>
    <property type="match status" value="1"/>
</dbReference>
<reference evidence="4 7" key="1">
    <citation type="submission" date="2018-01" db="EMBL/GenBank/DDBJ databases">
        <authorList>
            <person name="Paulsen S."/>
            <person name="Gram L.K."/>
        </authorList>
    </citation>
    <scope>NUCLEOTIDE SEQUENCE [LARGE SCALE GENOMIC DNA]</scope>
    <source>
        <strain evidence="4 7">S3790</strain>
        <strain evidence="5">S3895</strain>
    </source>
</reference>
<dbReference type="InterPro" id="IPR039298">
    <property type="entry name" value="ACOT13"/>
</dbReference>
<evidence type="ECO:0000313" key="4">
    <source>
        <dbReference type="EMBL" id="TMO67148.1"/>
    </source>
</evidence>
<evidence type="ECO:0000256" key="1">
    <source>
        <dbReference type="ARBA" id="ARBA00008324"/>
    </source>
</evidence>
<keyword evidence="6" id="KW-1185">Reference proteome</keyword>
<name>A0A5S3V7K0_9GAMM</name>
<dbReference type="Gene3D" id="3.10.129.10">
    <property type="entry name" value="Hotdog Thioesterase"/>
    <property type="match status" value="1"/>
</dbReference>
<dbReference type="InterPro" id="IPR003736">
    <property type="entry name" value="PAAI_dom"/>
</dbReference>
<dbReference type="CDD" id="cd03443">
    <property type="entry name" value="PaaI_thioesterase"/>
    <property type="match status" value="1"/>
</dbReference>
<comment type="similarity">
    <text evidence="1">Belongs to the thioesterase PaaI family.</text>
</comment>
<dbReference type="InterPro" id="IPR029069">
    <property type="entry name" value="HotDog_dom_sf"/>
</dbReference>
<dbReference type="SUPFAM" id="SSF54637">
    <property type="entry name" value="Thioesterase/thiol ester dehydrase-isomerase"/>
    <property type="match status" value="1"/>
</dbReference>
<dbReference type="GO" id="GO:0047617">
    <property type="term" value="F:fatty acyl-CoA hydrolase activity"/>
    <property type="evidence" value="ECO:0007669"/>
    <property type="project" value="InterPro"/>
</dbReference>
<dbReference type="PANTHER" id="PTHR21660:SF1">
    <property type="entry name" value="ACYL-COENZYME A THIOESTERASE 13"/>
    <property type="match status" value="1"/>
</dbReference>
<dbReference type="Pfam" id="PF03061">
    <property type="entry name" value="4HBT"/>
    <property type="match status" value="1"/>
</dbReference>
<feature type="domain" description="Thioesterase" evidence="3">
    <location>
        <begin position="50"/>
        <end position="128"/>
    </location>
</feature>
<dbReference type="NCBIfam" id="TIGR00369">
    <property type="entry name" value="unchar_dom_1"/>
    <property type="match status" value="1"/>
</dbReference>
<evidence type="ECO:0000313" key="7">
    <source>
        <dbReference type="Proteomes" id="UP000307217"/>
    </source>
</evidence>